<proteinExistence type="inferred from homology"/>
<evidence type="ECO:0000256" key="2">
    <source>
        <dbReference type="ARBA" id="ARBA00009003"/>
    </source>
</evidence>
<dbReference type="EMBL" id="JAULSO010000003">
    <property type="protein sequence ID" value="KAK3685148.1"/>
    <property type="molecule type" value="Genomic_DNA"/>
</dbReference>
<evidence type="ECO:0000256" key="5">
    <source>
        <dbReference type="ARBA" id="ARBA00022989"/>
    </source>
</evidence>
<evidence type="ECO:0000256" key="4">
    <source>
        <dbReference type="ARBA" id="ARBA00022692"/>
    </source>
</evidence>
<dbReference type="GO" id="GO:0051999">
    <property type="term" value="P:mannosyl-inositol phosphorylceramide biosynthetic process"/>
    <property type="evidence" value="ECO:0007669"/>
    <property type="project" value="TreeGrafter"/>
</dbReference>
<evidence type="ECO:0000313" key="8">
    <source>
        <dbReference type="EMBL" id="KAK3685148.1"/>
    </source>
</evidence>
<dbReference type="InterPro" id="IPR007577">
    <property type="entry name" value="GlycoTrfase_DXD_sugar-bd_CS"/>
</dbReference>
<keyword evidence="5 7" id="KW-1133">Transmembrane helix</keyword>
<evidence type="ECO:0000256" key="1">
    <source>
        <dbReference type="ARBA" id="ARBA00004370"/>
    </source>
</evidence>
<dbReference type="SUPFAM" id="SSF53448">
    <property type="entry name" value="Nucleotide-diphospho-sugar transferases"/>
    <property type="match status" value="1"/>
</dbReference>
<dbReference type="PANTHER" id="PTHR32385:SF20">
    <property type="entry name" value="MANNOSYL PHOSPHORYLINOSITOL CERAMIDE SYNTHASE CSH1-RELATED"/>
    <property type="match status" value="1"/>
</dbReference>
<dbReference type="GO" id="GO:0000030">
    <property type="term" value="F:mannosyltransferase activity"/>
    <property type="evidence" value="ECO:0007669"/>
    <property type="project" value="TreeGrafter"/>
</dbReference>
<dbReference type="Pfam" id="PF04488">
    <property type="entry name" value="Gly_transf_sug"/>
    <property type="match status" value="1"/>
</dbReference>
<keyword evidence="6 7" id="KW-0472">Membrane</keyword>
<keyword evidence="9" id="KW-1185">Reference proteome</keyword>
<dbReference type="AlphaFoldDB" id="A0AAE0X558"/>
<name>A0AAE0X558_9PEZI</name>
<keyword evidence="3 8" id="KW-0808">Transferase</keyword>
<evidence type="ECO:0000256" key="3">
    <source>
        <dbReference type="ARBA" id="ARBA00022679"/>
    </source>
</evidence>
<comment type="subcellular location">
    <subcellularLocation>
        <location evidence="1">Membrane</location>
    </subcellularLocation>
</comment>
<dbReference type="GO" id="GO:0016020">
    <property type="term" value="C:membrane"/>
    <property type="evidence" value="ECO:0007669"/>
    <property type="project" value="UniProtKB-SubCell"/>
</dbReference>
<sequence>MMRPSIRVSVIFWAVALLMCFGYGISRLLHFKQIFFQHAGIAITQTEALKAYKGPDDSRPQYIPKIIHQVFHNWHEPGNETLPSDWEKVRQTCVKSNPGWEYKLWTERTSREFIETEYAWFLRTYDNYPFPVQRVDAVRYFLLLFYGGIYLDLDNGCKADLSPLLYYPMWITDGGRGALSNNILASRPNHPFWARLTHSLLPWSYNWFFPYVTISYASGQWFETAIWEEYHALLPPVDAFPNHEHRLYRLMMDDRMDRPDLDPWVFFTQERGGSWVNWDNYLFLMIGDHLFLFLFSLFTLIGGSIWLGLRLYRRYRAGYSRVKTQPEERYMI</sequence>
<dbReference type="InterPro" id="IPR051706">
    <property type="entry name" value="Glycosyltransferase_domain"/>
</dbReference>
<evidence type="ECO:0000256" key="7">
    <source>
        <dbReference type="SAM" id="Phobius"/>
    </source>
</evidence>
<gene>
    <name evidence="8" type="ORF">B0T22DRAFT_212196</name>
</gene>
<protein>
    <submittedName>
        <fullName evidence="8">Nucleotide-diphospho-sugar transferase</fullName>
    </submittedName>
</protein>
<accession>A0AAE0X558</accession>
<feature type="transmembrane region" description="Helical" evidence="7">
    <location>
        <begin position="290"/>
        <end position="312"/>
    </location>
</feature>
<reference evidence="8" key="1">
    <citation type="journal article" date="2023" name="Mol. Phylogenet. Evol.">
        <title>Genome-scale phylogeny and comparative genomics of the fungal order Sordariales.</title>
        <authorList>
            <person name="Hensen N."/>
            <person name="Bonometti L."/>
            <person name="Westerberg I."/>
            <person name="Brannstrom I.O."/>
            <person name="Guillou S."/>
            <person name="Cros-Aarteil S."/>
            <person name="Calhoun S."/>
            <person name="Haridas S."/>
            <person name="Kuo A."/>
            <person name="Mondo S."/>
            <person name="Pangilinan J."/>
            <person name="Riley R."/>
            <person name="LaButti K."/>
            <person name="Andreopoulos B."/>
            <person name="Lipzen A."/>
            <person name="Chen C."/>
            <person name="Yan M."/>
            <person name="Daum C."/>
            <person name="Ng V."/>
            <person name="Clum A."/>
            <person name="Steindorff A."/>
            <person name="Ohm R.A."/>
            <person name="Martin F."/>
            <person name="Silar P."/>
            <person name="Natvig D.O."/>
            <person name="Lalanne C."/>
            <person name="Gautier V."/>
            <person name="Ament-Velasquez S.L."/>
            <person name="Kruys A."/>
            <person name="Hutchinson M.I."/>
            <person name="Powell A.J."/>
            <person name="Barry K."/>
            <person name="Miller A.N."/>
            <person name="Grigoriev I.V."/>
            <person name="Debuchy R."/>
            <person name="Gladieux P."/>
            <person name="Hiltunen Thoren M."/>
            <person name="Johannesson H."/>
        </authorList>
    </citation>
    <scope>NUCLEOTIDE SEQUENCE</scope>
    <source>
        <strain evidence="8">CBS 314.62</strain>
    </source>
</reference>
<organism evidence="8 9">
    <name type="scientific">Podospora appendiculata</name>
    <dbReference type="NCBI Taxonomy" id="314037"/>
    <lineage>
        <taxon>Eukaryota</taxon>
        <taxon>Fungi</taxon>
        <taxon>Dikarya</taxon>
        <taxon>Ascomycota</taxon>
        <taxon>Pezizomycotina</taxon>
        <taxon>Sordariomycetes</taxon>
        <taxon>Sordariomycetidae</taxon>
        <taxon>Sordariales</taxon>
        <taxon>Podosporaceae</taxon>
        <taxon>Podospora</taxon>
    </lineage>
</organism>
<keyword evidence="4 7" id="KW-0812">Transmembrane</keyword>
<comment type="similarity">
    <text evidence="2">Belongs to the glycosyltransferase 32 family.</text>
</comment>
<dbReference type="InterPro" id="IPR029044">
    <property type="entry name" value="Nucleotide-diphossugar_trans"/>
</dbReference>
<reference evidence="8" key="2">
    <citation type="submission" date="2023-06" db="EMBL/GenBank/DDBJ databases">
        <authorList>
            <consortium name="Lawrence Berkeley National Laboratory"/>
            <person name="Haridas S."/>
            <person name="Hensen N."/>
            <person name="Bonometti L."/>
            <person name="Westerberg I."/>
            <person name="Brannstrom I.O."/>
            <person name="Guillou S."/>
            <person name="Cros-Aarteil S."/>
            <person name="Calhoun S."/>
            <person name="Kuo A."/>
            <person name="Mondo S."/>
            <person name="Pangilinan J."/>
            <person name="Riley R."/>
            <person name="Labutti K."/>
            <person name="Andreopoulos B."/>
            <person name="Lipzen A."/>
            <person name="Chen C."/>
            <person name="Yanf M."/>
            <person name="Daum C."/>
            <person name="Ng V."/>
            <person name="Clum A."/>
            <person name="Steindorff A."/>
            <person name="Ohm R."/>
            <person name="Martin F."/>
            <person name="Silar P."/>
            <person name="Natvig D."/>
            <person name="Lalanne C."/>
            <person name="Gautier V."/>
            <person name="Ament-Velasquez S.L."/>
            <person name="Kruys A."/>
            <person name="Hutchinson M.I."/>
            <person name="Powell A.J."/>
            <person name="Barry K."/>
            <person name="Miller A.N."/>
            <person name="Grigoriev I.V."/>
            <person name="Debuchy R."/>
            <person name="Gladieux P."/>
            <person name="Thoren M.H."/>
            <person name="Johannesson H."/>
        </authorList>
    </citation>
    <scope>NUCLEOTIDE SEQUENCE</scope>
    <source>
        <strain evidence="8">CBS 314.62</strain>
    </source>
</reference>
<evidence type="ECO:0000313" key="9">
    <source>
        <dbReference type="Proteomes" id="UP001270362"/>
    </source>
</evidence>
<dbReference type="Gene3D" id="3.90.550.20">
    <property type="match status" value="1"/>
</dbReference>
<evidence type="ECO:0000256" key="6">
    <source>
        <dbReference type="ARBA" id="ARBA00023136"/>
    </source>
</evidence>
<dbReference type="Proteomes" id="UP001270362">
    <property type="component" value="Unassembled WGS sequence"/>
</dbReference>
<dbReference type="PANTHER" id="PTHR32385">
    <property type="entry name" value="MANNOSYL PHOSPHORYLINOSITOL CERAMIDE SYNTHASE"/>
    <property type="match status" value="1"/>
</dbReference>
<comment type="caution">
    <text evidence="8">The sequence shown here is derived from an EMBL/GenBank/DDBJ whole genome shotgun (WGS) entry which is preliminary data.</text>
</comment>